<evidence type="ECO:0000259" key="3">
    <source>
        <dbReference type="Pfam" id="PF12588"/>
    </source>
</evidence>
<protein>
    <submittedName>
        <fullName evidence="4">Phosphatidylserine decarboxylase</fullName>
    </submittedName>
</protein>
<evidence type="ECO:0000256" key="1">
    <source>
        <dbReference type="ARBA" id="ARBA00022793"/>
    </source>
</evidence>
<dbReference type="EMBL" id="JATN01000322">
    <property type="protein sequence ID" value="EUC54379.1"/>
    <property type="molecule type" value="Genomic_DNA"/>
</dbReference>
<dbReference type="GO" id="GO:0006646">
    <property type="term" value="P:phosphatidylethanolamine biosynthetic process"/>
    <property type="evidence" value="ECO:0007669"/>
    <property type="project" value="TreeGrafter"/>
</dbReference>
<evidence type="ECO:0000313" key="5">
    <source>
        <dbReference type="Proteomes" id="UP000030108"/>
    </source>
</evidence>
<comment type="caution">
    <text evidence="4">The sequence shown here is derived from an EMBL/GenBank/DDBJ whole genome shotgun (WGS) entry which is preliminary data.</text>
</comment>
<dbReference type="PANTHER" id="PTHR10067:SF9">
    <property type="entry name" value="PHOSPHATIDYLSERINE DECARBOXYLASE FAMILY PROTEIN (AFU_ORTHOLOGUE AFUA_7G01730)"/>
    <property type="match status" value="1"/>
</dbReference>
<dbReference type="InterPro" id="IPR003817">
    <property type="entry name" value="PS_Dcarbxylase"/>
</dbReference>
<dbReference type="Pfam" id="PF12588">
    <property type="entry name" value="PSDC"/>
    <property type="match status" value="1"/>
</dbReference>
<accession>X8IYS6</accession>
<organism evidence="4 5">
    <name type="scientific">Rhizoctonia solani AG-3 Rhs1AP</name>
    <dbReference type="NCBI Taxonomy" id="1086054"/>
    <lineage>
        <taxon>Eukaryota</taxon>
        <taxon>Fungi</taxon>
        <taxon>Dikarya</taxon>
        <taxon>Basidiomycota</taxon>
        <taxon>Agaricomycotina</taxon>
        <taxon>Agaricomycetes</taxon>
        <taxon>Cantharellales</taxon>
        <taxon>Ceratobasidiaceae</taxon>
        <taxon>Rhizoctonia</taxon>
    </lineage>
</organism>
<evidence type="ECO:0000256" key="2">
    <source>
        <dbReference type="ARBA" id="ARBA00023239"/>
    </source>
</evidence>
<name>X8IYS6_9AGAM</name>
<dbReference type="Pfam" id="PF02666">
    <property type="entry name" value="PS_Dcarbxylase"/>
    <property type="match status" value="1"/>
</dbReference>
<reference evidence="5" key="1">
    <citation type="journal article" date="2014" name="Genome Announc.">
        <title>Draft genome sequence of the plant-pathogenic soil fungus Rhizoctonia solani anastomosis group 3 strain Rhs1AP.</title>
        <authorList>
            <person name="Cubeta M.A."/>
            <person name="Thomas E."/>
            <person name="Dean R.A."/>
            <person name="Jabaji S."/>
            <person name="Neate S.M."/>
            <person name="Tavantzis S."/>
            <person name="Toda T."/>
            <person name="Vilgalys R."/>
            <person name="Bharathan N."/>
            <person name="Fedorova-Abrams N."/>
            <person name="Pakala S.B."/>
            <person name="Pakala S.M."/>
            <person name="Zafar N."/>
            <person name="Joardar V."/>
            <person name="Losada L."/>
            <person name="Nierman W.C."/>
        </authorList>
    </citation>
    <scope>NUCLEOTIDE SEQUENCE [LARGE SCALE GENOMIC DNA]</scope>
    <source>
        <strain evidence="5">AG-3</strain>
    </source>
</reference>
<keyword evidence="1" id="KW-0210">Decarboxylase</keyword>
<feature type="domain" description="L-tryptophan decarboxylase PsiD-like" evidence="3">
    <location>
        <begin position="70"/>
        <end position="204"/>
    </location>
</feature>
<dbReference type="PANTHER" id="PTHR10067">
    <property type="entry name" value="PHOSPHATIDYLSERINE DECARBOXYLASE"/>
    <property type="match status" value="1"/>
</dbReference>
<keyword evidence="2" id="KW-0456">Lyase</keyword>
<dbReference type="AlphaFoldDB" id="X8IYS6"/>
<sequence>MSNQSYRAGIPDVPESSRHTIDCGKDCKPLIVEHRINDWLPRDHLIIERHIAYVLEKIRSENYSAHELIPSVAKFKEAVENNAILRMGFTEMLDQVPTKPPYDLDPNKKPQIRDYDTLFTAFNYIISHAFPYHRGQVISVPINAILDWPMGTEAGLSTFLLPEVNQHFKAMFDDWAKFLQSPASLTYLTSEENGWFGPAALEKMPSFVELYDCDSSAPHYGFKSWDAFFTRQFREGIRPVKFPDPEYKDVITSACESSVYNTAFDVKERDNFWIKGQPYSLRDMLNNDPFTSQFVGGTIYQAFLSVWKYHRWVSPVSGTIVRVEKIQGAYYAESPTAGFRRPGGPDPNAPNDSQMYVTTTATRSIIWIECDNPEIGLMGFMAVGMVEISTCDVDPAIVPGYKVSKGKELGTFRFGGSTYCMFFRKGVDVHFLHKNGTEVELNSSIATVGKGGSRA</sequence>
<dbReference type="GO" id="GO:0004609">
    <property type="term" value="F:phosphatidylserine decarboxylase activity"/>
    <property type="evidence" value="ECO:0007669"/>
    <property type="project" value="InterPro"/>
</dbReference>
<dbReference type="Proteomes" id="UP000030108">
    <property type="component" value="Unassembled WGS sequence"/>
</dbReference>
<gene>
    <name evidence="4" type="ORF">RSOL_044190</name>
</gene>
<dbReference type="OrthoDB" id="5973539at2759"/>
<dbReference type="InterPro" id="IPR022237">
    <property type="entry name" value="PsiD-like"/>
</dbReference>
<proteinExistence type="predicted"/>
<dbReference type="GO" id="GO:0005739">
    <property type="term" value="C:mitochondrion"/>
    <property type="evidence" value="ECO:0007669"/>
    <property type="project" value="TreeGrafter"/>
</dbReference>
<evidence type="ECO:0000313" key="4">
    <source>
        <dbReference type="EMBL" id="EUC54379.1"/>
    </source>
</evidence>